<comment type="caution">
    <text evidence="1">The sequence shown here is derived from an EMBL/GenBank/DDBJ whole genome shotgun (WGS) entry which is preliminary data.</text>
</comment>
<reference evidence="1 2" key="1">
    <citation type="submission" date="2024-05" db="EMBL/GenBank/DDBJ databases">
        <authorList>
            <person name="Wallberg A."/>
        </authorList>
    </citation>
    <scope>NUCLEOTIDE SEQUENCE [LARGE SCALE GENOMIC DNA]</scope>
</reference>
<feature type="non-terminal residue" evidence="1">
    <location>
        <position position="190"/>
    </location>
</feature>
<accession>A0AAV2S959</accession>
<protein>
    <submittedName>
        <fullName evidence="1">Uncharacterized protein</fullName>
    </submittedName>
</protein>
<proteinExistence type="predicted"/>
<sequence>GALVGFSSAFQHAMAASRDNKSHPQNIVIVQQPDIVDAEGKIKWIMNRNCQKPNIDRKIRHLKSFTTSKVALATARMKELPKDEDWAWDSLGRYPHGSNGQLGLNQDNQDDLLNIFKEEYISKWSEPITDRGKEPFSITARRGKIGCMSSWVLSPTDIRNEEQKDITSIRLECCPHTTKTKMEVLEKKHK</sequence>
<evidence type="ECO:0000313" key="2">
    <source>
        <dbReference type="Proteomes" id="UP001497623"/>
    </source>
</evidence>
<dbReference type="EMBL" id="CAXKWB010048106">
    <property type="protein sequence ID" value="CAL4166373.1"/>
    <property type="molecule type" value="Genomic_DNA"/>
</dbReference>
<organism evidence="1 2">
    <name type="scientific">Meganyctiphanes norvegica</name>
    <name type="common">Northern krill</name>
    <name type="synonym">Thysanopoda norvegica</name>
    <dbReference type="NCBI Taxonomy" id="48144"/>
    <lineage>
        <taxon>Eukaryota</taxon>
        <taxon>Metazoa</taxon>
        <taxon>Ecdysozoa</taxon>
        <taxon>Arthropoda</taxon>
        <taxon>Crustacea</taxon>
        <taxon>Multicrustacea</taxon>
        <taxon>Malacostraca</taxon>
        <taxon>Eumalacostraca</taxon>
        <taxon>Eucarida</taxon>
        <taxon>Euphausiacea</taxon>
        <taxon>Euphausiidae</taxon>
        <taxon>Meganyctiphanes</taxon>
    </lineage>
</organism>
<dbReference type="AlphaFoldDB" id="A0AAV2S959"/>
<keyword evidence="2" id="KW-1185">Reference proteome</keyword>
<name>A0AAV2S959_MEGNR</name>
<gene>
    <name evidence="1" type="ORF">MNOR_LOCUS33418</name>
</gene>
<evidence type="ECO:0000313" key="1">
    <source>
        <dbReference type="EMBL" id="CAL4166373.1"/>
    </source>
</evidence>
<dbReference type="Proteomes" id="UP001497623">
    <property type="component" value="Unassembled WGS sequence"/>
</dbReference>
<feature type="non-terminal residue" evidence="1">
    <location>
        <position position="1"/>
    </location>
</feature>